<name>A0A0R1N243_9LACO</name>
<feature type="compositionally biased region" description="Low complexity" evidence="1">
    <location>
        <begin position="352"/>
        <end position="365"/>
    </location>
</feature>
<evidence type="ECO:0000256" key="1">
    <source>
        <dbReference type="SAM" id="MobiDB-lite"/>
    </source>
</evidence>
<evidence type="ECO:0000313" key="3">
    <source>
        <dbReference type="EMBL" id="KRL10723.1"/>
    </source>
</evidence>
<comment type="caution">
    <text evidence="3">The sequence shown here is derived from an EMBL/GenBank/DDBJ whole genome shotgun (WGS) entry which is preliminary data.</text>
</comment>
<dbReference type="EMBL" id="AZEC01000014">
    <property type="protein sequence ID" value="KRL10723.1"/>
    <property type="molecule type" value="Genomic_DNA"/>
</dbReference>
<dbReference type="STRING" id="1423792.FD09_GL000866"/>
<proteinExistence type="predicted"/>
<dbReference type="Proteomes" id="UP000051330">
    <property type="component" value="Unassembled WGS sequence"/>
</dbReference>
<evidence type="ECO:0000313" key="4">
    <source>
        <dbReference type="Proteomes" id="UP000051330"/>
    </source>
</evidence>
<sequence>MRTYVGDSKTIELHVADANSAVKDLTGLTPELRGTAINHQTIQATGGISVTNATGGVLTVTLPDAAVALSGMITDMRLRLADKDSNVVSTCAFVVNINPTPGFTEQFPQAVDAISEAVKKLIDTTNSVGNIGDGAQTIIDAKVKDLTKQIDDWKTSTMADSLQQLTTATGSANTAATTANQAAQAAQALVADIPTDPKYRGPVGPAGKDGTGIQLKGSADSVDKLPTTGNTAGDTYLVAGHLYIWKDNAWNDAGQLQGPAGADGKNGLNVWLYNFDRGANQINFYWSDLSPETKTDNVPQVGDAVIDKTGNVYQITQSTNTGDALTGGGTASFGDEIINIKGATGAPGTKGDTGNTGATGPAGPAGESAYQVWLDAGNTGTEADYLASLKGATGPAGKDGTTPDLTPYLKSTDAAATYQTATQVQAALDAKIVPVANETTASSNSATSPTVLYLVPEAS</sequence>
<organism evidence="3 4">
    <name type="scientific">Schleiferilactobacillus perolens DSM 12744</name>
    <dbReference type="NCBI Taxonomy" id="1423792"/>
    <lineage>
        <taxon>Bacteria</taxon>
        <taxon>Bacillati</taxon>
        <taxon>Bacillota</taxon>
        <taxon>Bacilli</taxon>
        <taxon>Lactobacillales</taxon>
        <taxon>Lactobacillaceae</taxon>
        <taxon>Schleiferilactobacillus</taxon>
    </lineage>
</organism>
<dbReference type="InterPro" id="IPR018913">
    <property type="entry name" value="BppU_N"/>
</dbReference>
<evidence type="ECO:0000259" key="2">
    <source>
        <dbReference type="Pfam" id="PF10651"/>
    </source>
</evidence>
<dbReference type="Gene3D" id="2.60.40.3350">
    <property type="match status" value="1"/>
</dbReference>
<gene>
    <name evidence="3" type="ORF">FD09_GL000866</name>
</gene>
<dbReference type="Pfam" id="PF10651">
    <property type="entry name" value="BppU_N"/>
    <property type="match status" value="1"/>
</dbReference>
<keyword evidence="4" id="KW-1185">Reference proteome</keyword>
<protein>
    <recommendedName>
        <fullName evidence="2">BppU N-terminal domain-containing protein</fullName>
    </recommendedName>
</protein>
<feature type="domain" description="BppU N-terminal" evidence="2">
    <location>
        <begin position="2"/>
        <end position="101"/>
    </location>
</feature>
<accession>A0A0R1N243</accession>
<reference evidence="3 4" key="1">
    <citation type="journal article" date="2015" name="Genome Announc.">
        <title>Expanding the biotechnology potential of lactobacilli through comparative genomics of 213 strains and associated genera.</title>
        <authorList>
            <person name="Sun Z."/>
            <person name="Harris H.M."/>
            <person name="McCann A."/>
            <person name="Guo C."/>
            <person name="Argimon S."/>
            <person name="Zhang W."/>
            <person name="Yang X."/>
            <person name="Jeffery I.B."/>
            <person name="Cooney J.C."/>
            <person name="Kagawa T.F."/>
            <person name="Liu W."/>
            <person name="Song Y."/>
            <person name="Salvetti E."/>
            <person name="Wrobel A."/>
            <person name="Rasinkangas P."/>
            <person name="Parkhill J."/>
            <person name="Rea M.C."/>
            <person name="O'Sullivan O."/>
            <person name="Ritari J."/>
            <person name="Douillard F.P."/>
            <person name="Paul Ross R."/>
            <person name="Yang R."/>
            <person name="Briner A.E."/>
            <person name="Felis G.E."/>
            <person name="de Vos W.M."/>
            <person name="Barrangou R."/>
            <person name="Klaenhammer T.R."/>
            <person name="Caufield P.W."/>
            <person name="Cui Y."/>
            <person name="Zhang H."/>
            <person name="O'Toole P.W."/>
        </authorList>
    </citation>
    <scope>NUCLEOTIDE SEQUENCE [LARGE SCALE GENOMIC DNA]</scope>
    <source>
        <strain evidence="3 4">DSM 12744</strain>
    </source>
</reference>
<dbReference type="Gene3D" id="1.20.5.320">
    <property type="entry name" value="6-Phosphogluconate Dehydrogenase, domain 3"/>
    <property type="match status" value="1"/>
</dbReference>
<dbReference type="PATRIC" id="fig|1423792.3.peg.880"/>
<dbReference type="AlphaFoldDB" id="A0A0R1N243"/>
<feature type="region of interest" description="Disordered" evidence="1">
    <location>
        <begin position="344"/>
        <end position="365"/>
    </location>
</feature>